<dbReference type="GO" id="GO:1990904">
    <property type="term" value="C:ribonucleoprotein complex"/>
    <property type="evidence" value="ECO:0007669"/>
    <property type="project" value="UniProtKB-KW"/>
</dbReference>
<dbReference type="GO" id="GO:0006412">
    <property type="term" value="P:translation"/>
    <property type="evidence" value="ECO:0007669"/>
    <property type="project" value="UniProtKB-UniRule"/>
</dbReference>
<evidence type="ECO:0000256" key="4">
    <source>
        <dbReference type="ARBA" id="ARBA00022980"/>
    </source>
</evidence>
<comment type="caution">
    <text evidence="8">The sequence shown here is derived from an EMBL/GenBank/DDBJ whole genome shotgun (WGS) entry which is preliminary data.</text>
</comment>
<evidence type="ECO:0000256" key="2">
    <source>
        <dbReference type="ARBA" id="ARBA00022730"/>
    </source>
</evidence>
<dbReference type="NCBIfam" id="NF004363">
    <property type="entry name" value="PRK05738.2-4"/>
    <property type="match status" value="1"/>
</dbReference>
<protein>
    <recommendedName>
        <fullName evidence="6">Large ribosomal subunit protein uL23</fullName>
    </recommendedName>
</protein>
<dbReference type="GO" id="GO:0003735">
    <property type="term" value="F:structural constituent of ribosome"/>
    <property type="evidence" value="ECO:0007669"/>
    <property type="project" value="InterPro"/>
</dbReference>
<dbReference type="GO" id="GO:0005840">
    <property type="term" value="C:ribosome"/>
    <property type="evidence" value="ECO:0007669"/>
    <property type="project" value="UniProtKB-KW"/>
</dbReference>
<dbReference type="PANTHER" id="PTHR11620">
    <property type="entry name" value="60S RIBOSOMAL PROTEIN L23A"/>
    <property type="match status" value="1"/>
</dbReference>
<keyword evidence="5 6" id="KW-0687">Ribonucleoprotein</keyword>
<evidence type="ECO:0000256" key="3">
    <source>
        <dbReference type="ARBA" id="ARBA00022884"/>
    </source>
</evidence>
<name>A0A0A1ZBW6_PROMR</name>
<evidence type="ECO:0000256" key="6">
    <source>
        <dbReference type="HAMAP-Rule" id="MF_01369"/>
    </source>
</evidence>
<dbReference type="NCBIfam" id="NF004365">
    <property type="entry name" value="PRK05738.3-1"/>
    <property type="match status" value="1"/>
</dbReference>
<evidence type="ECO:0000313" key="9">
    <source>
        <dbReference type="Proteomes" id="UP000030598"/>
    </source>
</evidence>
<dbReference type="HAMAP" id="MF_01369_B">
    <property type="entry name" value="Ribosomal_uL23_B"/>
    <property type="match status" value="1"/>
</dbReference>
<proteinExistence type="inferred from homology"/>
<evidence type="ECO:0000256" key="5">
    <source>
        <dbReference type="ARBA" id="ARBA00023274"/>
    </source>
</evidence>
<dbReference type="SMR" id="A0A0A1ZBW6"/>
<reference evidence="9" key="1">
    <citation type="journal article" date="2014" name="Sci. Data">
        <title>Genomes of diverse isolates of the marine cyanobacterium Prochlorococcus.</title>
        <authorList>
            <person name="Biller S."/>
            <person name="Berube P."/>
            <person name="Thompson J."/>
            <person name="Kelly L."/>
            <person name="Roggensack S."/>
            <person name="Awad L."/>
            <person name="Roache-Johnson K."/>
            <person name="Ding H."/>
            <person name="Giovannoni S.J."/>
            <person name="Moore L.R."/>
            <person name="Chisholm S.W."/>
        </authorList>
    </citation>
    <scope>NUCLEOTIDE SEQUENCE [LARGE SCALE GENOMIC DNA]</scope>
    <source>
        <strain evidence="9">GP2</strain>
    </source>
</reference>
<evidence type="ECO:0000256" key="7">
    <source>
        <dbReference type="RuleBase" id="RU003934"/>
    </source>
</evidence>
<sequence>MSKLFDSRLADVIRKPVITEKATNALDLNQYTFEVDHRAAKPQIKAAVEALFSVKVIGVNTMNPPRRTRRVGKFSGKRSQVKKAIVRLAEGDKIQLFPES</sequence>
<keyword evidence="3 6" id="KW-0694">RNA-binding</keyword>
<comment type="function">
    <text evidence="6">One of the early assembly proteins it binds 23S rRNA. One of the proteins that surrounds the polypeptide exit tunnel on the outside of the ribosome. Forms the main docking site for trigger factor binding to the ribosome.</text>
</comment>
<dbReference type="NCBIfam" id="NF004366">
    <property type="entry name" value="PRK05738.3-2"/>
    <property type="match status" value="1"/>
</dbReference>
<gene>
    <name evidence="6" type="primary">rplW</name>
    <name evidence="6" type="synonym">rpl23</name>
    <name evidence="8" type="ORF">EU91_1722</name>
</gene>
<dbReference type="SUPFAM" id="SSF54189">
    <property type="entry name" value="Ribosomal proteins S24e, L23 and L15e"/>
    <property type="match status" value="1"/>
</dbReference>
<dbReference type="eggNOG" id="COG0089">
    <property type="taxonomic scope" value="Bacteria"/>
</dbReference>
<dbReference type="NCBIfam" id="NF004368">
    <property type="entry name" value="PRK05738.3-4"/>
    <property type="match status" value="1"/>
</dbReference>
<dbReference type="Proteomes" id="UP000030598">
    <property type="component" value="Unassembled WGS sequence"/>
</dbReference>
<comment type="similarity">
    <text evidence="1 6 7">Belongs to the universal ribosomal protein uL23 family.</text>
</comment>
<keyword evidence="2 6" id="KW-0699">rRNA-binding</keyword>
<comment type="subunit">
    <text evidence="6">Part of the 50S ribosomal subunit. Contacts protein L29, and trigger factor when it is bound to the ribosome.</text>
</comment>
<dbReference type="FunFam" id="3.30.70.330:FF:000001">
    <property type="entry name" value="50S ribosomal protein L23"/>
    <property type="match status" value="1"/>
</dbReference>
<dbReference type="RefSeq" id="WP_011819168.1">
    <property type="nucleotide sequence ID" value="NZ_CP138934.1"/>
</dbReference>
<dbReference type="InterPro" id="IPR013025">
    <property type="entry name" value="Ribosomal_uL23-like"/>
</dbReference>
<dbReference type="EMBL" id="JNAH01000008">
    <property type="protein sequence ID" value="KGF85619.1"/>
    <property type="molecule type" value="Genomic_DNA"/>
</dbReference>
<evidence type="ECO:0000313" key="8">
    <source>
        <dbReference type="EMBL" id="KGF85619.1"/>
    </source>
</evidence>
<dbReference type="InterPro" id="IPR001014">
    <property type="entry name" value="Ribosomal_uL23_CS"/>
</dbReference>
<accession>A0A0A1ZBW6</accession>
<evidence type="ECO:0000256" key="1">
    <source>
        <dbReference type="ARBA" id="ARBA00006700"/>
    </source>
</evidence>
<organism evidence="8 9">
    <name type="scientific">Prochlorococcus marinus str. GP2</name>
    <dbReference type="NCBI Taxonomy" id="59925"/>
    <lineage>
        <taxon>Bacteria</taxon>
        <taxon>Bacillati</taxon>
        <taxon>Cyanobacteriota</taxon>
        <taxon>Cyanophyceae</taxon>
        <taxon>Synechococcales</taxon>
        <taxon>Prochlorococcaceae</taxon>
        <taxon>Prochlorococcus</taxon>
    </lineage>
</organism>
<dbReference type="NCBIfam" id="NF004359">
    <property type="entry name" value="PRK05738.1-3"/>
    <property type="match status" value="1"/>
</dbReference>
<dbReference type="InterPro" id="IPR012677">
    <property type="entry name" value="Nucleotide-bd_a/b_plait_sf"/>
</dbReference>
<dbReference type="Gene3D" id="3.30.70.330">
    <property type="match status" value="1"/>
</dbReference>
<keyword evidence="4 6" id="KW-0689">Ribosomal protein</keyword>
<dbReference type="AlphaFoldDB" id="A0A0A1ZBW6"/>
<dbReference type="Pfam" id="PF00276">
    <property type="entry name" value="Ribosomal_L23"/>
    <property type="match status" value="1"/>
</dbReference>
<dbReference type="PROSITE" id="PS00050">
    <property type="entry name" value="RIBOSOMAL_L23"/>
    <property type="match status" value="1"/>
</dbReference>
<dbReference type="OrthoDB" id="9793353at2"/>
<dbReference type="STRING" id="59925.EU91_1722"/>
<dbReference type="GO" id="GO:0019843">
    <property type="term" value="F:rRNA binding"/>
    <property type="evidence" value="ECO:0007669"/>
    <property type="project" value="UniProtKB-UniRule"/>
</dbReference>
<dbReference type="InterPro" id="IPR012678">
    <property type="entry name" value="Ribosomal_uL23/eL15/eS24_sf"/>
</dbReference>